<dbReference type="Gene3D" id="3.40.50.720">
    <property type="entry name" value="NAD(P)-binding Rossmann-like Domain"/>
    <property type="match status" value="1"/>
</dbReference>
<dbReference type="Proteomes" id="UP000469949">
    <property type="component" value="Unassembled WGS sequence"/>
</dbReference>
<organism evidence="7 8">
    <name type="scientific">Methylorubrum populi</name>
    <dbReference type="NCBI Taxonomy" id="223967"/>
    <lineage>
        <taxon>Bacteria</taxon>
        <taxon>Pseudomonadati</taxon>
        <taxon>Pseudomonadota</taxon>
        <taxon>Alphaproteobacteria</taxon>
        <taxon>Hyphomicrobiales</taxon>
        <taxon>Methylobacteriaceae</taxon>
        <taxon>Methylorubrum</taxon>
    </lineage>
</organism>
<feature type="transmembrane region" description="Helical" evidence="5">
    <location>
        <begin position="303"/>
        <end position="323"/>
    </location>
</feature>
<protein>
    <submittedName>
        <fullName evidence="7">Oxidoreductase short-chain dehydrogenase/reductase family</fullName>
    </submittedName>
</protein>
<dbReference type="NCBIfam" id="NF005495">
    <property type="entry name" value="PRK07109.1"/>
    <property type="match status" value="1"/>
</dbReference>
<comment type="similarity">
    <text evidence="1 3">Belongs to the short-chain dehydrogenases/reductases (SDR) family.</text>
</comment>
<dbReference type="GO" id="GO:0016491">
    <property type="term" value="F:oxidoreductase activity"/>
    <property type="evidence" value="ECO:0007669"/>
    <property type="project" value="UniProtKB-KW"/>
</dbReference>
<evidence type="ECO:0000256" key="3">
    <source>
        <dbReference type="RuleBase" id="RU000363"/>
    </source>
</evidence>
<dbReference type="InterPro" id="IPR020904">
    <property type="entry name" value="Sc_DH/Rdtase_CS"/>
</dbReference>
<dbReference type="SUPFAM" id="SSF51735">
    <property type="entry name" value="NAD(P)-binding Rossmann-fold domains"/>
    <property type="match status" value="1"/>
</dbReference>
<dbReference type="PANTHER" id="PTHR43391">
    <property type="entry name" value="RETINOL DEHYDROGENASE-RELATED"/>
    <property type="match status" value="1"/>
</dbReference>
<dbReference type="InterPro" id="IPR002347">
    <property type="entry name" value="SDR_fam"/>
</dbReference>
<dbReference type="EMBL" id="WEKV01000020">
    <property type="protein sequence ID" value="KAB7782685.1"/>
    <property type="molecule type" value="Genomic_DNA"/>
</dbReference>
<evidence type="ECO:0000256" key="4">
    <source>
        <dbReference type="SAM" id="MobiDB-lite"/>
    </source>
</evidence>
<keyword evidence="5" id="KW-0472">Membrane</keyword>
<dbReference type="PRINTS" id="PR00081">
    <property type="entry name" value="GDHRDH"/>
</dbReference>
<evidence type="ECO:0000313" key="7">
    <source>
        <dbReference type="EMBL" id="KAB7782685.1"/>
    </source>
</evidence>
<dbReference type="PROSITE" id="PS00061">
    <property type="entry name" value="ADH_SHORT"/>
    <property type="match status" value="1"/>
</dbReference>
<evidence type="ECO:0000256" key="2">
    <source>
        <dbReference type="ARBA" id="ARBA00023002"/>
    </source>
</evidence>
<keyword evidence="5" id="KW-0812">Transmembrane</keyword>
<feature type="domain" description="Ketoreductase" evidence="6">
    <location>
        <begin position="9"/>
        <end position="191"/>
    </location>
</feature>
<keyword evidence="2" id="KW-0560">Oxidoreductase</keyword>
<keyword evidence="5" id="KW-1133">Transmembrane helix</keyword>
<comment type="caution">
    <text evidence="7">The sequence shown here is derived from an EMBL/GenBank/DDBJ whole genome shotgun (WGS) entry which is preliminary data.</text>
</comment>
<evidence type="ECO:0000259" key="6">
    <source>
        <dbReference type="SMART" id="SM00822"/>
    </source>
</evidence>
<dbReference type="PANTHER" id="PTHR43391:SF82">
    <property type="entry name" value="OXIDOREDUCTASE SADH-RELATED"/>
    <property type="match status" value="1"/>
</dbReference>
<proteinExistence type="inferred from homology"/>
<feature type="region of interest" description="Disordered" evidence="4">
    <location>
        <begin position="263"/>
        <end position="292"/>
    </location>
</feature>
<reference evidence="7 8" key="1">
    <citation type="submission" date="2019-10" db="EMBL/GenBank/DDBJ databases">
        <title>Draft Genome Sequence of the Caffeine Degrading Methylotroph Methylorubrum populi PINKEL.</title>
        <authorList>
            <person name="Dawson S.C."/>
            <person name="Zhang X."/>
            <person name="Wright M.E."/>
            <person name="Sharma G."/>
            <person name="Langner J.T."/>
            <person name="Ditty J.L."/>
            <person name="Subuyuj G.A."/>
        </authorList>
    </citation>
    <scope>NUCLEOTIDE SEQUENCE [LARGE SCALE GENOMIC DNA]</scope>
    <source>
        <strain evidence="7 8">Pinkel</strain>
    </source>
</reference>
<dbReference type="RefSeq" id="WP_152279016.1">
    <property type="nucleotide sequence ID" value="NZ_WEKV01000020.1"/>
</dbReference>
<gene>
    <name evidence="7" type="ORF">F8B43_5440</name>
</gene>
<dbReference type="InterPro" id="IPR036291">
    <property type="entry name" value="NAD(P)-bd_dom_sf"/>
</dbReference>
<dbReference type="PRINTS" id="PR00080">
    <property type="entry name" value="SDRFAMILY"/>
</dbReference>
<dbReference type="InterPro" id="IPR057326">
    <property type="entry name" value="KR_dom"/>
</dbReference>
<evidence type="ECO:0000256" key="1">
    <source>
        <dbReference type="ARBA" id="ARBA00006484"/>
    </source>
</evidence>
<dbReference type="Pfam" id="PF00106">
    <property type="entry name" value="adh_short"/>
    <property type="match status" value="1"/>
</dbReference>
<accession>A0A833MZJ0</accession>
<evidence type="ECO:0000313" key="8">
    <source>
        <dbReference type="Proteomes" id="UP000469949"/>
    </source>
</evidence>
<dbReference type="AlphaFoldDB" id="A0A833MZJ0"/>
<dbReference type="SMART" id="SM00822">
    <property type="entry name" value="PKS_KR"/>
    <property type="match status" value="1"/>
</dbReference>
<evidence type="ECO:0000256" key="5">
    <source>
        <dbReference type="SAM" id="Phobius"/>
    </source>
</evidence>
<name>A0A833MZJ0_9HYPH</name>
<sequence length="332" mass="35049">MGHKPLREQVIVITGASSGIGLATARMAARRGARVVLAARSGDVLAGIAAEFGPRATFVAADVGRREDVQAIADHAVATFGGFDTWVNVAGLTVYGPLREIDPEDHERLIRTNLWGTVYGSLIAAEHLRRHGGAIINVGSIASDLAFPFQGLYATSKHAVKGFTDTLRMELKAEGAPVSVTLVKPASIDTPLPARARNYMDREPTLPPPIYPPQEVANAILHAAVHPQRDIFVGGGGKLFVMGKEFAPGAYDELAPAIIALQKRSEPPRNPEGALHAPRSAGRERGDPPVPVMRTSAYTRATLHPLATAGVAIGVAATAALILGGGRVTRRF</sequence>